<accession>A0A1G8UVC6</accession>
<gene>
    <name evidence="2" type="ORF">SAMN04488074_102403</name>
</gene>
<feature type="domain" description="CHAT" evidence="1">
    <location>
        <begin position="1012"/>
        <end position="1285"/>
    </location>
</feature>
<organism evidence="2 3">
    <name type="scientific">Lentzea albidocapillata subsp. violacea</name>
    <dbReference type="NCBI Taxonomy" id="128104"/>
    <lineage>
        <taxon>Bacteria</taxon>
        <taxon>Bacillati</taxon>
        <taxon>Actinomycetota</taxon>
        <taxon>Actinomycetes</taxon>
        <taxon>Pseudonocardiales</taxon>
        <taxon>Pseudonocardiaceae</taxon>
        <taxon>Lentzea</taxon>
    </lineage>
</organism>
<dbReference type="Pfam" id="PF12770">
    <property type="entry name" value="CHAT"/>
    <property type="match status" value="1"/>
</dbReference>
<evidence type="ECO:0000313" key="3">
    <source>
        <dbReference type="Proteomes" id="UP000199682"/>
    </source>
</evidence>
<sequence length="1285" mass="139080">MVLHSPSDDVRAEDLWFLGWALVTWWNAGGEDGLFDEAITMFRVVAGLPGSRRNAVLAMVSAWGMRAQRDPSRAMLDAAITEVSAYAGEFPEAAEEEANLLVRRYTVANSPSDLNEAIVKLTAQAGLPSADSRRTRWLLGSLLRFRYESFQGVDDLVRAIGLAVAVMLEADERDDEEGRLEAGGLFADCLQSLPDTPAAAADAVAVLCDALHEKGDRRFHQELVAMIVTSRYKATGKPSLLRVLFGLCTEAGYEDERGLFAREIVLEWAGHRQERYAPLDLLDHEIIILLGLCAHAIRTHTAFGDLVNFLTVQLMLIANVWSSSGAELSPATLKSAIEIIEPVVDVVPEGGRKALLSTLSALHLKYLNRAAEPGDGRAFIEVNRRLAADRSPGALAGLANALLSNYRRIGAGADLDEAVRILAETGSADYTTALVHANALLMRFDRDQATGDWLSALGLLDQPGEQLPDLPKIRAGFADVVARLDTAANAVSTPLPPEAVQRLYALCTRAMLVVDDEQTFQWLQHRAHTWQEKLTEAGPADDDHAKWTLARSLIGTHADDTPTDDLDRATRLLEELLSKRTGKHFRALALSDLSGACLERFAKTGDRADLDRSITTMCEAVQLRPGDALMLANLSHKLSERFEIMGSKADLDESLALGEHARDLIGDDTDEWMRFIVHNGLAGVYRKRFAFTADPADLDRALTALRAALDALPADHPDRAMAQHNLAGFLLYRTTQVEGADPEEIVRLFSAAVDATPAGHPARHSRRVSLAQALLHRSETSSARPDDQAEALRIMRDQLAGYGPDEPRRFEAAYVLASALTLHADSATEAMEVFQDIVRAPRAAAETRLRAGVGWAMLAERADSPEGALAAWDEVTRLLGVVAWQGLPRGDQERFLATYQHHVARAATFAINAGDPRRALDLLEHGRSILWQQEGSAELELGAGESAVVLVAHGELGHAVLVGHDDVRAIELPGMTAPEIDRWCGVLDAATSALGSGDRETYEQAQQAAAAVLDWLWHVVVEPVLAALPETEGRRRLFWCPTGPLAMMPLHAATDHGTGRSCLDLAVSSYVPSLRSLATTLARRGAGQEIEEFLTIAIDDHPDEKLALVHVKAEVATVERLLPSARHTALLNLQATRAAAAAELARHRFVHVSCHGAHDPNAPSGSGIVLADGVLSVLDIAQVRTDDAQFAYLSACRTAMGAPELSDESIHLGAALFLAGFRQVVGTLWAVGDQLAAKIAEAFYRKVVVSGPDAAATAIGEVALLVRAQRKAEPLLWAGYVHIGA</sequence>
<name>A0A1G8UVC6_9PSEU</name>
<dbReference type="Gene3D" id="1.25.40.10">
    <property type="entry name" value="Tetratricopeptide repeat domain"/>
    <property type="match status" value="1"/>
</dbReference>
<evidence type="ECO:0000259" key="1">
    <source>
        <dbReference type="Pfam" id="PF12770"/>
    </source>
</evidence>
<protein>
    <submittedName>
        <fullName evidence="2">CHAT domain-containing protein</fullName>
    </submittedName>
</protein>
<dbReference type="Proteomes" id="UP000199682">
    <property type="component" value="Unassembled WGS sequence"/>
</dbReference>
<proteinExistence type="predicted"/>
<dbReference type="InterPro" id="IPR024983">
    <property type="entry name" value="CHAT_dom"/>
</dbReference>
<dbReference type="EMBL" id="FNET01000002">
    <property type="protein sequence ID" value="SDJ57055.1"/>
    <property type="molecule type" value="Genomic_DNA"/>
</dbReference>
<reference evidence="3" key="1">
    <citation type="submission" date="2016-10" db="EMBL/GenBank/DDBJ databases">
        <authorList>
            <person name="Varghese N."/>
            <person name="Submissions S."/>
        </authorList>
    </citation>
    <scope>NUCLEOTIDE SEQUENCE [LARGE SCALE GENOMIC DNA]</scope>
    <source>
        <strain evidence="3">DSM 44796</strain>
    </source>
</reference>
<evidence type="ECO:0000313" key="2">
    <source>
        <dbReference type="EMBL" id="SDJ57055.1"/>
    </source>
</evidence>
<dbReference type="InterPro" id="IPR011990">
    <property type="entry name" value="TPR-like_helical_dom_sf"/>
</dbReference>